<dbReference type="Gene3D" id="3.40.50.2300">
    <property type="match status" value="2"/>
</dbReference>
<evidence type="ECO:0000313" key="1">
    <source>
        <dbReference type="EMBL" id="RDH87737.1"/>
    </source>
</evidence>
<comment type="caution">
    <text evidence="1">The sequence shown here is derived from an EMBL/GenBank/DDBJ whole genome shotgun (WGS) entry which is preliminary data.</text>
</comment>
<dbReference type="Proteomes" id="UP000254771">
    <property type="component" value="Unassembled WGS sequence"/>
</dbReference>
<reference evidence="1 2" key="1">
    <citation type="journal article" date="2018" name="ISME J.">
        <title>Endosymbiont genomes yield clues of tubeworm success.</title>
        <authorList>
            <person name="Li Y."/>
            <person name="Liles M.R."/>
            <person name="Halanych K.M."/>
        </authorList>
    </citation>
    <scope>NUCLEOTIDE SEQUENCE [LARGE SCALE GENOMIC DNA]</scope>
    <source>
        <strain evidence="1">A1462</strain>
    </source>
</reference>
<dbReference type="EMBL" id="QFXE01000005">
    <property type="protein sequence ID" value="RDH87737.1"/>
    <property type="molecule type" value="Genomic_DNA"/>
</dbReference>
<dbReference type="PANTHER" id="PTHR35271:SF1">
    <property type="entry name" value="ABC TRANSPORTER, SUBSTRATE-BINDING LIPOPROTEIN"/>
    <property type="match status" value="1"/>
</dbReference>
<proteinExistence type="predicted"/>
<protein>
    <recommendedName>
        <fullName evidence="3">ABC transporter substrate-binding protein</fullName>
    </recommendedName>
</protein>
<gene>
    <name evidence="1" type="ORF">DIZ78_04095</name>
</gene>
<dbReference type="PANTHER" id="PTHR35271">
    <property type="entry name" value="ABC TRANSPORTER, SUBSTRATE-BINDING LIPOPROTEIN-RELATED"/>
    <property type="match status" value="1"/>
</dbReference>
<organism evidence="1 2">
    <name type="scientific">endosymbiont of Escarpia spicata</name>
    <dbReference type="NCBI Taxonomy" id="2200908"/>
    <lineage>
        <taxon>Bacteria</taxon>
        <taxon>Pseudomonadati</taxon>
        <taxon>Pseudomonadota</taxon>
        <taxon>Gammaproteobacteria</taxon>
        <taxon>sulfur-oxidizing symbionts</taxon>
    </lineage>
</organism>
<dbReference type="InterPro" id="IPR007487">
    <property type="entry name" value="ABC_transpt-TYRBP-like"/>
</dbReference>
<sequence>MFTDGKLTALRTGNTLPVLGRFCRVLLLLFLAQHFIAGYAYSREVEKKQNVLIIKSGNATVYDKVISAIERYFILYYESHPDICTKVDTTSSIPTNLKPEWSKHSDLIITLGSKAAKFTRNHGVTNKTVHAMIPMLPDKKSNIRDRHFQETDTIYLNQPLERSLRLAKLSTGGGKRIGILVHKNNRPAESILRKSENKLGITITLAEVVNSKELGSKLGKLLESSDVLLALPDANIHNRKTISNILTSTYRKQVPVVGFSAAYVKAGAISAVHSTPDDIARHIVDVSASHLSTKTNLIKGPKYPKYFSVSVNRKVARSLGIKLPSETHLRDQISAGKTP</sequence>
<dbReference type="AlphaFoldDB" id="A0A370DSP5"/>
<evidence type="ECO:0008006" key="3">
    <source>
        <dbReference type="Google" id="ProtNLM"/>
    </source>
</evidence>
<accession>A0A370DSP5</accession>
<dbReference type="Pfam" id="PF04392">
    <property type="entry name" value="ABC_sub_bind"/>
    <property type="match status" value="1"/>
</dbReference>
<evidence type="ECO:0000313" key="2">
    <source>
        <dbReference type="Proteomes" id="UP000254771"/>
    </source>
</evidence>
<keyword evidence="2" id="KW-1185">Reference proteome</keyword>
<name>A0A370DSP5_9GAMM</name>